<accession>A0A0L0G7V2</accession>
<dbReference type="eggNOG" id="KOG1579">
    <property type="taxonomic scope" value="Eukaryota"/>
</dbReference>
<protein>
    <recommendedName>
        <fullName evidence="4">Hcy-binding domain-containing protein</fullName>
    </recommendedName>
</protein>
<evidence type="ECO:0000256" key="1">
    <source>
        <dbReference type="ARBA" id="ARBA00022603"/>
    </source>
</evidence>
<proteinExistence type="predicted"/>
<keyword evidence="2" id="KW-0808">Transferase</keyword>
<organism evidence="5 6">
    <name type="scientific">Sphaeroforma arctica JP610</name>
    <dbReference type="NCBI Taxonomy" id="667725"/>
    <lineage>
        <taxon>Eukaryota</taxon>
        <taxon>Ichthyosporea</taxon>
        <taxon>Ichthyophonida</taxon>
        <taxon>Sphaeroforma</taxon>
    </lineage>
</organism>
<dbReference type="GO" id="GO:0032259">
    <property type="term" value="P:methylation"/>
    <property type="evidence" value="ECO:0007669"/>
    <property type="project" value="UniProtKB-KW"/>
</dbReference>
<dbReference type="OrthoDB" id="261426at2759"/>
<dbReference type="PANTHER" id="PTHR11103">
    <property type="entry name" value="SLR1189 PROTEIN"/>
    <property type="match status" value="1"/>
</dbReference>
<sequence length="397" mass="43920">MMSEQYNELHLENMVIGGDQNVTIKSAQYKGTEQRDENFIDIDSTSVEEVDVDNSTTQTPVQSKAWTRFKELEMRVNAGELIVLDGATGTELTERGVSAEQQWNGWPAQLFVPDVVRDVHRSYVDTGVDIVTTNTYGTNRHVIGDDGSISKESLDKSNMLAVELCREAIGDENVLVAGSMSNHPPAISKTVREVSVDDDKSINLTEIGDWPTPLKELKNYREQASSLVAGGVDILFLEMVKDRLHGELLVTAAIETGLPVVIGLTLTVLESGAVVARDDQTFTVEEMIRQWRVHPNVVGFSAMHISANETETHVKAIRSYWDGFIAAYPNQGKFVPPNWEICEPIPAAEYREYAIKWRRAGANAIGGCCGIGPKTIEEVKSLSREINQAITQERQVA</sequence>
<evidence type="ECO:0000256" key="3">
    <source>
        <dbReference type="PROSITE-ProRule" id="PRU00333"/>
    </source>
</evidence>
<comment type="caution">
    <text evidence="3">Lacks conserved residue(s) required for the propagation of feature annotation.</text>
</comment>
<dbReference type="InterPro" id="IPR036589">
    <property type="entry name" value="HCY_dom_sf"/>
</dbReference>
<dbReference type="InterPro" id="IPR003726">
    <property type="entry name" value="HCY_dom"/>
</dbReference>
<evidence type="ECO:0000313" key="5">
    <source>
        <dbReference type="EMBL" id="KNC85097.1"/>
    </source>
</evidence>
<dbReference type="AlphaFoldDB" id="A0A0L0G7V2"/>
<dbReference type="GO" id="GO:0008168">
    <property type="term" value="F:methyltransferase activity"/>
    <property type="evidence" value="ECO:0007669"/>
    <property type="project" value="UniProtKB-KW"/>
</dbReference>
<dbReference type="RefSeq" id="XP_014158999.1">
    <property type="nucleotide sequence ID" value="XM_014303524.1"/>
</dbReference>
<name>A0A0L0G7V2_9EUKA</name>
<dbReference type="Gene3D" id="3.20.20.330">
    <property type="entry name" value="Homocysteine-binding-like domain"/>
    <property type="match status" value="1"/>
</dbReference>
<dbReference type="Pfam" id="PF02574">
    <property type="entry name" value="S-methyl_trans"/>
    <property type="match status" value="1"/>
</dbReference>
<keyword evidence="1" id="KW-0489">Methyltransferase</keyword>
<dbReference type="GeneID" id="25903227"/>
<dbReference type="EMBL" id="KQ241721">
    <property type="protein sequence ID" value="KNC85097.1"/>
    <property type="molecule type" value="Genomic_DNA"/>
</dbReference>
<evidence type="ECO:0000313" key="6">
    <source>
        <dbReference type="Proteomes" id="UP000054560"/>
    </source>
</evidence>
<gene>
    <name evidence="5" type="ORF">SARC_02723</name>
</gene>
<evidence type="ECO:0000259" key="4">
    <source>
        <dbReference type="PROSITE" id="PS50970"/>
    </source>
</evidence>
<feature type="domain" description="Hcy-binding" evidence="4">
    <location>
        <begin position="70"/>
        <end position="383"/>
    </location>
</feature>
<dbReference type="STRING" id="667725.A0A0L0G7V2"/>
<dbReference type="SUPFAM" id="SSF82282">
    <property type="entry name" value="Homocysteine S-methyltransferase"/>
    <property type="match status" value="1"/>
</dbReference>
<dbReference type="PROSITE" id="PS50970">
    <property type="entry name" value="HCY"/>
    <property type="match status" value="1"/>
</dbReference>
<evidence type="ECO:0000256" key="2">
    <source>
        <dbReference type="ARBA" id="ARBA00022679"/>
    </source>
</evidence>
<keyword evidence="6" id="KW-1185">Reference proteome</keyword>
<dbReference type="Proteomes" id="UP000054560">
    <property type="component" value="Unassembled WGS sequence"/>
</dbReference>
<reference evidence="5 6" key="1">
    <citation type="submission" date="2011-02" db="EMBL/GenBank/DDBJ databases">
        <title>The Genome Sequence of Sphaeroforma arctica JP610.</title>
        <authorList>
            <consortium name="The Broad Institute Genome Sequencing Platform"/>
            <person name="Russ C."/>
            <person name="Cuomo C."/>
            <person name="Young S.K."/>
            <person name="Zeng Q."/>
            <person name="Gargeya S."/>
            <person name="Alvarado L."/>
            <person name="Berlin A."/>
            <person name="Chapman S.B."/>
            <person name="Chen Z."/>
            <person name="Freedman E."/>
            <person name="Gellesch M."/>
            <person name="Goldberg J."/>
            <person name="Griggs A."/>
            <person name="Gujja S."/>
            <person name="Heilman E."/>
            <person name="Heiman D."/>
            <person name="Howarth C."/>
            <person name="Mehta T."/>
            <person name="Neiman D."/>
            <person name="Pearson M."/>
            <person name="Roberts A."/>
            <person name="Saif S."/>
            <person name="Shea T."/>
            <person name="Shenoy N."/>
            <person name="Sisk P."/>
            <person name="Stolte C."/>
            <person name="Sykes S."/>
            <person name="White J."/>
            <person name="Yandava C."/>
            <person name="Burger G."/>
            <person name="Gray M.W."/>
            <person name="Holland P.W.H."/>
            <person name="King N."/>
            <person name="Lang F.B.F."/>
            <person name="Roger A.J."/>
            <person name="Ruiz-Trillo I."/>
            <person name="Haas B."/>
            <person name="Nusbaum C."/>
            <person name="Birren B."/>
        </authorList>
    </citation>
    <scope>NUCLEOTIDE SEQUENCE [LARGE SCALE GENOMIC DNA]</scope>
    <source>
        <strain evidence="5 6">JP610</strain>
    </source>
</reference>
<dbReference type="PANTHER" id="PTHR11103:SF18">
    <property type="entry name" value="SLR1189 PROTEIN"/>
    <property type="match status" value="1"/>
</dbReference>